<dbReference type="RefSeq" id="WP_316017937.1">
    <property type="nucleotide sequence ID" value="NZ_JAWDID010000010.1"/>
</dbReference>
<keyword evidence="5" id="KW-1185">Reference proteome</keyword>
<protein>
    <submittedName>
        <fullName evidence="4">Ubiquinol-cytochrome C chaperone family protein</fullName>
    </submittedName>
</protein>
<name>A0ABU3S5L0_9HYPH</name>
<sequence>MARIVAASREPALYLEGRVPDDFEGRFEALTLHVFLVLRRLRELPAPAAEVAQDLVDANFSYLELGFRQGGVSDVSVPKRMKKIGRSFYGRVGAYEEAFASGEPGALAAALGRNVSPQADAEALARHAHAAAAQLAPLDLDGILTADPIFPKFESSLSK</sequence>
<dbReference type="PANTHER" id="PTHR12184">
    <property type="entry name" value="UBIQUINOL-CYTOCHROME C REDUCTASE COMPLEX ASSEMBLY FACTOR 1 FAMILY MEMBER"/>
    <property type="match status" value="1"/>
</dbReference>
<evidence type="ECO:0000256" key="1">
    <source>
        <dbReference type="ARBA" id="ARBA00006407"/>
    </source>
</evidence>
<comment type="caution">
    <text evidence="4">The sequence shown here is derived from an EMBL/GenBank/DDBJ whole genome shotgun (WGS) entry which is preliminary data.</text>
</comment>
<organism evidence="4 5">
    <name type="scientific">Bosea rubneri</name>
    <dbReference type="NCBI Taxonomy" id="3075434"/>
    <lineage>
        <taxon>Bacteria</taxon>
        <taxon>Pseudomonadati</taxon>
        <taxon>Pseudomonadota</taxon>
        <taxon>Alphaproteobacteria</taxon>
        <taxon>Hyphomicrobiales</taxon>
        <taxon>Boseaceae</taxon>
        <taxon>Bosea</taxon>
    </lineage>
</organism>
<evidence type="ECO:0000256" key="2">
    <source>
        <dbReference type="ARBA" id="ARBA00006436"/>
    </source>
</evidence>
<dbReference type="InterPro" id="IPR007129">
    <property type="entry name" value="Ubiqinol_cyt_c_chaperone_CPB3"/>
</dbReference>
<evidence type="ECO:0000313" key="4">
    <source>
        <dbReference type="EMBL" id="MDU0340066.1"/>
    </source>
</evidence>
<dbReference type="InterPro" id="IPR021150">
    <property type="entry name" value="Ubiq_cyt_c_chap"/>
</dbReference>
<comment type="similarity">
    <text evidence="2">Belongs to the UPF0174 family.</text>
</comment>
<dbReference type="PANTHER" id="PTHR12184:SF1">
    <property type="entry name" value="UBIQUINOL-CYTOCHROME-C REDUCTASE COMPLEX ASSEMBLY FACTOR 1"/>
    <property type="match status" value="1"/>
</dbReference>
<evidence type="ECO:0000259" key="3">
    <source>
        <dbReference type="Pfam" id="PF03981"/>
    </source>
</evidence>
<accession>A0ABU3S5L0</accession>
<reference evidence="4 5" key="1">
    <citation type="submission" date="2023-09" db="EMBL/GenBank/DDBJ databases">
        <title>Whole genome shotgun sequencing (WGS) of Bosea sp. ZW T0_25, isolated from stored onions (Allium cepa).</title>
        <authorList>
            <person name="Stoll D.A."/>
            <person name="Huch M."/>
        </authorList>
    </citation>
    <scope>NUCLEOTIDE SEQUENCE [LARGE SCALE GENOMIC DNA]</scope>
    <source>
        <strain evidence="4 5">ZW T0_25</strain>
    </source>
</reference>
<dbReference type="Pfam" id="PF03981">
    <property type="entry name" value="Ubiq_cyt_C_chap"/>
    <property type="match status" value="1"/>
</dbReference>
<evidence type="ECO:0000313" key="5">
    <source>
        <dbReference type="Proteomes" id="UP001254257"/>
    </source>
</evidence>
<dbReference type="EMBL" id="JAWDID010000010">
    <property type="protein sequence ID" value="MDU0340066.1"/>
    <property type="molecule type" value="Genomic_DNA"/>
</dbReference>
<gene>
    <name evidence="4" type="ORF">RKE40_09250</name>
</gene>
<dbReference type="Proteomes" id="UP001254257">
    <property type="component" value="Unassembled WGS sequence"/>
</dbReference>
<comment type="similarity">
    <text evidence="1">Belongs to the CBP3 family.</text>
</comment>
<feature type="domain" description="Ubiquinol-cytochrome c chaperone" evidence="3">
    <location>
        <begin position="18"/>
        <end position="149"/>
    </location>
</feature>
<proteinExistence type="inferred from homology"/>